<dbReference type="SUPFAM" id="SSF56349">
    <property type="entry name" value="DNA breaking-rejoining enzymes"/>
    <property type="match status" value="1"/>
</dbReference>
<dbReference type="AlphaFoldDB" id="A0A5B8A3E0"/>
<feature type="domain" description="Tyr recombinase" evidence="2">
    <location>
        <begin position="42"/>
        <end position="251"/>
    </location>
</feature>
<dbReference type="InterPro" id="IPR013762">
    <property type="entry name" value="Integrase-like_cat_sf"/>
</dbReference>
<keyword evidence="1" id="KW-0233">DNA recombination</keyword>
<protein>
    <recommendedName>
        <fullName evidence="2">Tyr recombinase domain-containing protein</fullName>
    </recommendedName>
</protein>
<evidence type="ECO:0000313" key="4">
    <source>
        <dbReference type="Proteomes" id="UP000305398"/>
    </source>
</evidence>
<dbReference type="EMBL" id="CP040896">
    <property type="protein sequence ID" value="QDA61954.1"/>
    <property type="molecule type" value="Genomic_DNA"/>
</dbReference>
<proteinExistence type="predicted"/>
<dbReference type="GO" id="GO:0006310">
    <property type="term" value="P:DNA recombination"/>
    <property type="evidence" value="ECO:0007669"/>
    <property type="project" value="UniProtKB-KW"/>
</dbReference>
<evidence type="ECO:0000313" key="3">
    <source>
        <dbReference type="EMBL" id="QDA61954.1"/>
    </source>
</evidence>
<name>A0A5B8A3E0_9BACT</name>
<dbReference type="PANTHER" id="PTHR30349">
    <property type="entry name" value="PHAGE INTEGRASE-RELATED"/>
    <property type="match status" value="1"/>
</dbReference>
<organism evidence="3 4">
    <name type="scientific">Hymenobacter jejuensis</name>
    <dbReference type="NCBI Taxonomy" id="2502781"/>
    <lineage>
        <taxon>Bacteria</taxon>
        <taxon>Pseudomonadati</taxon>
        <taxon>Bacteroidota</taxon>
        <taxon>Cytophagia</taxon>
        <taxon>Cytophagales</taxon>
        <taxon>Hymenobacteraceae</taxon>
        <taxon>Hymenobacter</taxon>
    </lineage>
</organism>
<dbReference type="RefSeq" id="WP_139517181.1">
    <property type="nucleotide sequence ID" value="NZ_CP040896.1"/>
</dbReference>
<dbReference type="OrthoDB" id="1098628at2"/>
<evidence type="ECO:0000256" key="1">
    <source>
        <dbReference type="ARBA" id="ARBA00023172"/>
    </source>
</evidence>
<dbReference type="GO" id="GO:0015074">
    <property type="term" value="P:DNA integration"/>
    <property type="evidence" value="ECO:0007669"/>
    <property type="project" value="InterPro"/>
</dbReference>
<dbReference type="InterPro" id="IPR002104">
    <property type="entry name" value="Integrase_catalytic"/>
</dbReference>
<accession>A0A5B8A3E0</accession>
<dbReference type="PANTHER" id="PTHR30349:SF64">
    <property type="entry name" value="PROPHAGE INTEGRASE INTD-RELATED"/>
    <property type="match status" value="1"/>
</dbReference>
<dbReference type="GO" id="GO:0003677">
    <property type="term" value="F:DNA binding"/>
    <property type="evidence" value="ECO:0007669"/>
    <property type="project" value="InterPro"/>
</dbReference>
<dbReference type="KEGG" id="hyj:FHG12_18440"/>
<dbReference type="InterPro" id="IPR050090">
    <property type="entry name" value="Tyrosine_recombinase_XerCD"/>
</dbReference>
<dbReference type="PROSITE" id="PS51898">
    <property type="entry name" value="TYR_RECOMBINASE"/>
    <property type="match status" value="1"/>
</dbReference>
<dbReference type="InterPro" id="IPR011010">
    <property type="entry name" value="DNA_brk_join_enz"/>
</dbReference>
<gene>
    <name evidence="3" type="ORF">FHG12_18440</name>
</gene>
<evidence type="ECO:0000259" key="2">
    <source>
        <dbReference type="PROSITE" id="PS51898"/>
    </source>
</evidence>
<keyword evidence="4" id="KW-1185">Reference proteome</keyword>
<dbReference type="Proteomes" id="UP000305398">
    <property type="component" value="Chromosome"/>
</dbReference>
<reference evidence="3 4" key="1">
    <citation type="submission" date="2019-06" db="EMBL/GenBank/DDBJ databases">
        <authorList>
            <person name="Srinivasan S."/>
        </authorList>
    </citation>
    <scope>NUCLEOTIDE SEQUENCE [LARGE SCALE GENOMIC DNA]</scope>
    <source>
        <strain evidence="3 4">17J68-5</strain>
    </source>
</reference>
<dbReference type="Gene3D" id="1.10.443.10">
    <property type="entry name" value="Intergrase catalytic core"/>
    <property type="match status" value="1"/>
</dbReference>
<sequence>MRTARVGLQNNTISTYLRSIRTLLKYAGLAYDWIEHDFLEDVEREPLTYEEVMQLYRFQPLEVKEGSTNYASRKASRDVFVFNCLTGPRYDNLAHLKPWDVILETFTSKDGKTSQRVPILEYIQRKGQRLKRKVRVALDPVAYEIWQKYKGHLPVPSNQTMNGIIKQLCRAAGLKRLVTVVRGSGARRLESELPLWKVVSCHIARYTFITLQFEGGADVVYIQDSVGNASLNTTRKYLKSRVKDRHTSTLAAFDVLRERANGPK</sequence>